<evidence type="ECO:0000256" key="1">
    <source>
        <dbReference type="ARBA" id="ARBA00009805"/>
    </source>
</evidence>
<dbReference type="AlphaFoldDB" id="T1BK59"/>
<evidence type="ECO:0000256" key="8">
    <source>
        <dbReference type="ARBA" id="ARBA00023274"/>
    </source>
</evidence>
<evidence type="ECO:0000256" key="5">
    <source>
        <dbReference type="ARBA" id="ARBA00022833"/>
    </source>
</evidence>
<dbReference type="InterPro" id="IPR011331">
    <property type="entry name" value="Ribosomal_eL37/eL43"/>
</dbReference>
<evidence type="ECO:0000256" key="7">
    <source>
        <dbReference type="ARBA" id="ARBA00022980"/>
    </source>
</evidence>
<comment type="similarity">
    <text evidence="1">Belongs to the eukaryotic ribosomal protein eL37 family.</text>
</comment>
<dbReference type="EMBL" id="AUZY01003241">
    <property type="protein sequence ID" value="EQD70172.1"/>
    <property type="molecule type" value="Genomic_DNA"/>
</dbReference>
<protein>
    <submittedName>
        <fullName evidence="9">Ribosomal protein L37e</fullName>
    </submittedName>
</protein>
<evidence type="ECO:0000256" key="2">
    <source>
        <dbReference type="ARBA" id="ARBA00022723"/>
    </source>
</evidence>
<proteinExistence type="inferred from homology"/>
<keyword evidence="5" id="KW-0862">Zinc</keyword>
<keyword evidence="6" id="KW-0694">RNA-binding</keyword>
<dbReference type="GO" id="GO:0019843">
    <property type="term" value="F:rRNA binding"/>
    <property type="evidence" value="ECO:0007669"/>
    <property type="project" value="UniProtKB-KW"/>
</dbReference>
<dbReference type="GO" id="GO:0008270">
    <property type="term" value="F:zinc ion binding"/>
    <property type="evidence" value="ECO:0007669"/>
    <property type="project" value="UniProtKB-KW"/>
</dbReference>
<dbReference type="GO" id="GO:0005840">
    <property type="term" value="C:ribosome"/>
    <property type="evidence" value="ECO:0007669"/>
    <property type="project" value="UniProtKB-KW"/>
</dbReference>
<dbReference type="SUPFAM" id="SSF57829">
    <property type="entry name" value="Zn-binding ribosomal proteins"/>
    <property type="match status" value="1"/>
</dbReference>
<dbReference type="InterPro" id="IPR001569">
    <property type="entry name" value="Ribosomal_eL37"/>
</dbReference>
<evidence type="ECO:0000256" key="6">
    <source>
        <dbReference type="ARBA" id="ARBA00022884"/>
    </source>
</evidence>
<keyword evidence="8" id="KW-0687">Ribonucleoprotein</keyword>
<reference evidence="9" key="1">
    <citation type="submission" date="2013-08" db="EMBL/GenBank/DDBJ databases">
        <authorList>
            <person name="Mendez C."/>
            <person name="Richter M."/>
            <person name="Ferrer M."/>
            <person name="Sanchez J."/>
        </authorList>
    </citation>
    <scope>NUCLEOTIDE SEQUENCE</scope>
</reference>
<gene>
    <name evidence="9" type="ORF">B1B_05145</name>
</gene>
<organism evidence="9">
    <name type="scientific">mine drainage metagenome</name>
    <dbReference type="NCBI Taxonomy" id="410659"/>
    <lineage>
        <taxon>unclassified sequences</taxon>
        <taxon>metagenomes</taxon>
        <taxon>ecological metagenomes</taxon>
    </lineage>
</organism>
<dbReference type="GO" id="GO:0003735">
    <property type="term" value="F:structural constituent of ribosome"/>
    <property type="evidence" value="ECO:0007669"/>
    <property type="project" value="InterPro"/>
</dbReference>
<dbReference type="Gene3D" id="2.20.25.30">
    <property type="match status" value="1"/>
</dbReference>
<dbReference type="InterPro" id="IPR011332">
    <property type="entry name" value="Ribosomal_zn-bd"/>
</dbReference>
<dbReference type="GO" id="GO:1990904">
    <property type="term" value="C:ribonucleoprotein complex"/>
    <property type="evidence" value="ECO:0007669"/>
    <property type="project" value="UniProtKB-KW"/>
</dbReference>
<evidence type="ECO:0000313" key="9">
    <source>
        <dbReference type="EMBL" id="EQD70172.1"/>
    </source>
</evidence>
<keyword evidence="7 9" id="KW-0689">Ribosomal protein</keyword>
<keyword evidence="3" id="KW-0699">rRNA-binding</keyword>
<name>T1BK59_9ZZZZ</name>
<reference evidence="9" key="2">
    <citation type="journal article" date="2014" name="ISME J.">
        <title>Microbial stratification in low pH oxic and suboxic macroscopic growths along an acid mine drainage.</title>
        <authorList>
            <person name="Mendez-Garcia C."/>
            <person name="Mesa V."/>
            <person name="Sprenger R.R."/>
            <person name="Richter M."/>
            <person name="Diez M.S."/>
            <person name="Solano J."/>
            <person name="Bargiela R."/>
            <person name="Golyshina O.V."/>
            <person name="Manteca A."/>
            <person name="Ramos J.L."/>
            <person name="Gallego J.R."/>
            <person name="Llorente I."/>
            <person name="Martins Dos Santos V.A."/>
            <person name="Jensen O.N."/>
            <person name="Pelaez A.I."/>
            <person name="Sanchez J."/>
            <person name="Ferrer M."/>
        </authorList>
    </citation>
    <scope>NUCLEOTIDE SEQUENCE</scope>
</reference>
<sequence length="66" mass="7636">MGKGTPARRGGKTVHVLCRRCGHHSYHVRKRVCAKCGYGDTARRRTYSWLKPRSGNVHPKIRIRKH</sequence>
<comment type="caution">
    <text evidence="9">The sequence shown here is derived from an EMBL/GenBank/DDBJ whole genome shotgun (WGS) entry which is preliminary data.</text>
</comment>
<evidence type="ECO:0000256" key="3">
    <source>
        <dbReference type="ARBA" id="ARBA00022730"/>
    </source>
</evidence>
<dbReference type="GO" id="GO:0006412">
    <property type="term" value="P:translation"/>
    <property type="evidence" value="ECO:0007669"/>
    <property type="project" value="InterPro"/>
</dbReference>
<evidence type="ECO:0000256" key="4">
    <source>
        <dbReference type="ARBA" id="ARBA00022771"/>
    </source>
</evidence>
<keyword evidence="4" id="KW-0863">Zinc-finger</keyword>
<dbReference type="Pfam" id="PF01907">
    <property type="entry name" value="Ribosomal_L37e"/>
    <property type="match status" value="1"/>
</dbReference>
<accession>T1BK59</accession>
<keyword evidence="2" id="KW-0479">Metal-binding</keyword>